<accession>A0A5A7R7U5</accession>
<sequence>MQNVLNRLALRRALGPHWHHNVRRETLPGPYFPSDFQRDLDRDQVPTPTILVPFPHVASPDEILVLDVHEPLGSPYGLHVRLVYASLDRKSSIDNRGAVDRPENLHVPIPPLLAQRRVALPRPPLLEIRKHVPRGTARHARVRVMPRLARSTLVEARTFEARLVEVEVVGLVVVQRSEEGVICRVVTPVTADEAHDLAGPRVGCDGLLVVGEGRGELVVVAMSRRPIRGFSRPRLLRLYA</sequence>
<evidence type="ECO:0000313" key="1">
    <source>
        <dbReference type="EMBL" id="GER53506.1"/>
    </source>
</evidence>
<gene>
    <name evidence="1" type="ORF">STAS_31029</name>
</gene>
<dbReference type="AlphaFoldDB" id="A0A5A7R7U5"/>
<keyword evidence="2" id="KW-1185">Reference proteome</keyword>
<reference evidence="2" key="1">
    <citation type="journal article" date="2019" name="Curr. Biol.">
        <title>Genome Sequence of Striga asiatica Provides Insight into the Evolution of Plant Parasitism.</title>
        <authorList>
            <person name="Yoshida S."/>
            <person name="Kim S."/>
            <person name="Wafula E.K."/>
            <person name="Tanskanen J."/>
            <person name="Kim Y.M."/>
            <person name="Honaas L."/>
            <person name="Yang Z."/>
            <person name="Spallek T."/>
            <person name="Conn C.E."/>
            <person name="Ichihashi Y."/>
            <person name="Cheong K."/>
            <person name="Cui S."/>
            <person name="Der J.P."/>
            <person name="Gundlach H."/>
            <person name="Jiao Y."/>
            <person name="Hori C."/>
            <person name="Ishida J.K."/>
            <person name="Kasahara H."/>
            <person name="Kiba T."/>
            <person name="Kim M.S."/>
            <person name="Koo N."/>
            <person name="Laohavisit A."/>
            <person name="Lee Y.H."/>
            <person name="Lumba S."/>
            <person name="McCourt P."/>
            <person name="Mortimer J.C."/>
            <person name="Mutuku J.M."/>
            <person name="Nomura T."/>
            <person name="Sasaki-Sekimoto Y."/>
            <person name="Seto Y."/>
            <person name="Wang Y."/>
            <person name="Wakatake T."/>
            <person name="Sakakibara H."/>
            <person name="Demura T."/>
            <person name="Yamaguchi S."/>
            <person name="Yoneyama K."/>
            <person name="Manabe R.I."/>
            <person name="Nelson D.C."/>
            <person name="Schulman A.H."/>
            <person name="Timko M.P."/>
            <person name="dePamphilis C.W."/>
            <person name="Choi D."/>
            <person name="Shirasu K."/>
        </authorList>
    </citation>
    <scope>NUCLEOTIDE SEQUENCE [LARGE SCALE GENOMIC DNA]</scope>
    <source>
        <strain evidence="2">cv. UVA1</strain>
    </source>
</reference>
<organism evidence="1 2">
    <name type="scientific">Striga asiatica</name>
    <name type="common">Asiatic witchweed</name>
    <name type="synonym">Buchnera asiatica</name>
    <dbReference type="NCBI Taxonomy" id="4170"/>
    <lineage>
        <taxon>Eukaryota</taxon>
        <taxon>Viridiplantae</taxon>
        <taxon>Streptophyta</taxon>
        <taxon>Embryophyta</taxon>
        <taxon>Tracheophyta</taxon>
        <taxon>Spermatophyta</taxon>
        <taxon>Magnoliopsida</taxon>
        <taxon>eudicotyledons</taxon>
        <taxon>Gunneridae</taxon>
        <taxon>Pentapetalae</taxon>
        <taxon>asterids</taxon>
        <taxon>lamiids</taxon>
        <taxon>Lamiales</taxon>
        <taxon>Orobanchaceae</taxon>
        <taxon>Buchnereae</taxon>
        <taxon>Striga</taxon>
    </lineage>
</organism>
<name>A0A5A7R7U5_STRAF</name>
<protein>
    <submittedName>
        <fullName evidence="1">Beta-lactamase domain protein</fullName>
    </submittedName>
</protein>
<proteinExistence type="predicted"/>
<evidence type="ECO:0000313" key="2">
    <source>
        <dbReference type="Proteomes" id="UP000325081"/>
    </source>
</evidence>
<dbReference type="EMBL" id="BKCP01010626">
    <property type="protein sequence ID" value="GER53506.1"/>
    <property type="molecule type" value="Genomic_DNA"/>
</dbReference>
<dbReference type="Proteomes" id="UP000325081">
    <property type="component" value="Unassembled WGS sequence"/>
</dbReference>
<comment type="caution">
    <text evidence="1">The sequence shown here is derived from an EMBL/GenBank/DDBJ whole genome shotgun (WGS) entry which is preliminary data.</text>
</comment>